<dbReference type="PIRSF" id="PIRSF006704">
    <property type="entry name" value="TF_IIS"/>
    <property type="match status" value="1"/>
</dbReference>
<dbReference type="SMART" id="SM00510">
    <property type="entry name" value="TFS2M"/>
    <property type="match status" value="1"/>
</dbReference>
<evidence type="ECO:0000256" key="7">
    <source>
        <dbReference type="SAM" id="MobiDB-lite"/>
    </source>
</evidence>
<evidence type="ECO:0008006" key="11">
    <source>
        <dbReference type="Google" id="ProtNLM"/>
    </source>
</evidence>
<accession>A0A7S2ZFF0</accession>
<dbReference type="GO" id="GO:0005634">
    <property type="term" value="C:nucleus"/>
    <property type="evidence" value="ECO:0007669"/>
    <property type="project" value="UniProtKB-SubCell"/>
</dbReference>
<keyword evidence="3 6" id="KW-0863">Zinc-finger</keyword>
<dbReference type="PANTHER" id="PTHR11477">
    <property type="entry name" value="TRANSCRIPTION FACTOR S-II ZINC FINGER DOMAIN-CONTAINING PROTEIN"/>
    <property type="match status" value="1"/>
</dbReference>
<evidence type="ECO:0000256" key="3">
    <source>
        <dbReference type="ARBA" id="ARBA00022771"/>
    </source>
</evidence>
<reference evidence="10" key="1">
    <citation type="submission" date="2021-01" db="EMBL/GenBank/DDBJ databases">
        <authorList>
            <person name="Corre E."/>
            <person name="Pelletier E."/>
            <person name="Niang G."/>
            <person name="Scheremetjew M."/>
            <person name="Finn R."/>
            <person name="Kale V."/>
            <person name="Holt S."/>
            <person name="Cochrane G."/>
            <person name="Meng A."/>
            <person name="Brown T."/>
            <person name="Cohen L."/>
        </authorList>
    </citation>
    <scope>NUCLEOTIDE SEQUENCE</scope>
    <source>
        <strain evidence="10">CCMP 769</strain>
    </source>
</reference>
<evidence type="ECO:0000259" key="9">
    <source>
        <dbReference type="PROSITE" id="PS51321"/>
    </source>
</evidence>
<dbReference type="Gene3D" id="1.10.472.30">
    <property type="entry name" value="Transcription elongation factor S-II, central domain"/>
    <property type="match status" value="1"/>
</dbReference>
<dbReference type="FunFam" id="2.20.25.10:FF:000001">
    <property type="entry name" value="Probable Transcription elongation factor S-II"/>
    <property type="match status" value="1"/>
</dbReference>
<dbReference type="CDD" id="cd13749">
    <property type="entry name" value="Zn-ribbon_TFIIS"/>
    <property type="match status" value="1"/>
</dbReference>
<dbReference type="InterPro" id="IPR001222">
    <property type="entry name" value="Znf_TFIIS"/>
</dbReference>
<evidence type="ECO:0000256" key="2">
    <source>
        <dbReference type="ARBA" id="ARBA00022723"/>
    </source>
</evidence>
<evidence type="ECO:0000256" key="5">
    <source>
        <dbReference type="ARBA" id="ARBA00023242"/>
    </source>
</evidence>
<dbReference type="InterPro" id="IPR035100">
    <property type="entry name" value="TF_IIS-typ"/>
</dbReference>
<dbReference type="Pfam" id="PF07500">
    <property type="entry name" value="TFIIS_M"/>
    <property type="match status" value="1"/>
</dbReference>
<evidence type="ECO:0000259" key="8">
    <source>
        <dbReference type="PROSITE" id="PS51133"/>
    </source>
</evidence>
<dbReference type="PROSITE" id="PS00466">
    <property type="entry name" value="ZF_TFIIS_1"/>
    <property type="match status" value="1"/>
</dbReference>
<name>A0A7S2ZFF0_9RHOD</name>
<evidence type="ECO:0000256" key="4">
    <source>
        <dbReference type="ARBA" id="ARBA00022833"/>
    </source>
</evidence>
<comment type="subcellular location">
    <subcellularLocation>
        <location evidence="1">Nucleus</location>
    </subcellularLocation>
</comment>
<protein>
    <recommendedName>
        <fullName evidence="11">TFIIS-type domain-containing protein</fullName>
    </recommendedName>
</protein>
<proteinExistence type="predicted"/>
<dbReference type="Pfam" id="PF01096">
    <property type="entry name" value="Zn_ribbon_TFIIS"/>
    <property type="match status" value="1"/>
</dbReference>
<feature type="compositionally biased region" description="Basic residues" evidence="7">
    <location>
        <begin position="1"/>
        <end position="11"/>
    </location>
</feature>
<dbReference type="PROSITE" id="PS51133">
    <property type="entry name" value="ZF_TFIIS_2"/>
    <property type="match status" value="1"/>
</dbReference>
<dbReference type="SUPFAM" id="SSF46942">
    <property type="entry name" value="Elongation factor TFIIS domain 2"/>
    <property type="match status" value="1"/>
</dbReference>
<dbReference type="AlphaFoldDB" id="A0A7S2ZFF0"/>
<feature type="domain" description="TFIIS-type" evidence="8">
    <location>
        <begin position="163"/>
        <end position="203"/>
    </location>
</feature>
<dbReference type="GO" id="GO:0003676">
    <property type="term" value="F:nucleic acid binding"/>
    <property type="evidence" value="ECO:0007669"/>
    <property type="project" value="InterPro"/>
</dbReference>
<keyword evidence="5" id="KW-0539">Nucleus</keyword>
<dbReference type="GO" id="GO:0006351">
    <property type="term" value="P:DNA-templated transcription"/>
    <property type="evidence" value="ECO:0007669"/>
    <property type="project" value="InterPro"/>
</dbReference>
<dbReference type="PANTHER" id="PTHR11477:SF0">
    <property type="entry name" value="IP08861P-RELATED"/>
    <property type="match status" value="1"/>
</dbReference>
<evidence type="ECO:0000256" key="6">
    <source>
        <dbReference type="PROSITE-ProRule" id="PRU00472"/>
    </source>
</evidence>
<dbReference type="PROSITE" id="PS51321">
    <property type="entry name" value="TFIIS_CENTRAL"/>
    <property type="match status" value="1"/>
</dbReference>
<feature type="domain" description="TFIIS central" evidence="9">
    <location>
        <begin position="41"/>
        <end position="158"/>
    </location>
</feature>
<dbReference type="SMART" id="SM00440">
    <property type="entry name" value="ZnF_C2C2"/>
    <property type="match status" value="1"/>
</dbReference>
<dbReference type="SUPFAM" id="SSF57783">
    <property type="entry name" value="Zinc beta-ribbon"/>
    <property type="match status" value="1"/>
</dbReference>
<keyword evidence="2" id="KW-0479">Metal-binding</keyword>
<keyword evidence="4" id="KW-0862">Zinc</keyword>
<dbReference type="EMBL" id="HBHW01008526">
    <property type="protein sequence ID" value="CAE0038483.1"/>
    <property type="molecule type" value="Transcribed_RNA"/>
</dbReference>
<dbReference type="Gene3D" id="2.20.25.10">
    <property type="match status" value="1"/>
</dbReference>
<organism evidence="10">
    <name type="scientific">Rhodosorus marinus</name>
    <dbReference type="NCBI Taxonomy" id="101924"/>
    <lineage>
        <taxon>Eukaryota</taxon>
        <taxon>Rhodophyta</taxon>
        <taxon>Stylonematophyceae</taxon>
        <taxon>Stylonematales</taxon>
        <taxon>Stylonemataceae</taxon>
        <taxon>Rhodosorus</taxon>
    </lineage>
</organism>
<feature type="region of interest" description="Disordered" evidence="7">
    <location>
        <begin position="1"/>
        <end position="40"/>
    </location>
</feature>
<dbReference type="GO" id="GO:0008270">
    <property type="term" value="F:zinc ion binding"/>
    <property type="evidence" value="ECO:0007669"/>
    <property type="project" value="UniProtKB-KW"/>
</dbReference>
<evidence type="ECO:0000256" key="1">
    <source>
        <dbReference type="ARBA" id="ARBA00004123"/>
    </source>
</evidence>
<feature type="compositionally biased region" description="Polar residues" evidence="7">
    <location>
        <begin position="26"/>
        <end position="38"/>
    </location>
</feature>
<sequence>MSSPLTRKKSVGKSPKLGTSRPIGKQATSPGPLGQTNDDPVRKRVKEMLANALYKESEGHVESLEKAMEIAVKLELEMYTVFHGTNQAYKDKFRTLNFNLKDEKNERLRSLVVSGAVGPERLITMSSQELANPERRESNTKIEKNNMREAQLYNPSKHAATTDLFKCGKCKQRKCTYYQLQTRSADEPLTSFVTCMVCNNRWKC</sequence>
<gene>
    <name evidence="10" type="ORF">RMAR00112_LOCUS6442</name>
</gene>
<dbReference type="InterPro" id="IPR036575">
    <property type="entry name" value="TFIIS_cen_dom_sf"/>
</dbReference>
<evidence type="ECO:0000313" key="10">
    <source>
        <dbReference type="EMBL" id="CAE0038483.1"/>
    </source>
</evidence>
<dbReference type="InterPro" id="IPR003618">
    <property type="entry name" value="TFIIS_cen_dom"/>
</dbReference>